<evidence type="ECO:0000313" key="11">
    <source>
        <dbReference type="Proteomes" id="UP001321786"/>
    </source>
</evidence>
<keyword evidence="11" id="KW-1185">Reference proteome</keyword>
<keyword evidence="5" id="KW-0547">Nucleotide-binding</keyword>
<dbReference type="SUPFAM" id="SSF55083">
    <property type="entry name" value="6-hydroxymethyl-7,8-dihydropterin pyrophosphokinase, HPPK"/>
    <property type="match status" value="1"/>
</dbReference>
<evidence type="ECO:0000256" key="3">
    <source>
        <dbReference type="ARBA" id="ARBA00013253"/>
    </source>
</evidence>
<evidence type="ECO:0000256" key="7">
    <source>
        <dbReference type="ARBA" id="ARBA00022840"/>
    </source>
</evidence>
<dbReference type="GO" id="GO:0003848">
    <property type="term" value="F:2-amino-4-hydroxy-6-hydroxymethyldihydropteridine diphosphokinase activity"/>
    <property type="evidence" value="ECO:0007669"/>
    <property type="project" value="UniProtKB-EC"/>
</dbReference>
<accession>A0AAU9EQW9</accession>
<keyword evidence="7" id="KW-0067">ATP-binding</keyword>
<dbReference type="PANTHER" id="PTHR43071">
    <property type="entry name" value="2-AMINO-4-HYDROXY-6-HYDROXYMETHYLDIHYDROPTERIDINE PYROPHOSPHOKINASE"/>
    <property type="match status" value="1"/>
</dbReference>
<dbReference type="InterPro" id="IPR035907">
    <property type="entry name" value="Hppk_sf"/>
</dbReference>
<gene>
    <name evidence="10" type="primary">folK</name>
    <name evidence="10" type="ORF">HLPR_20970</name>
</gene>
<dbReference type="KEGG" id="hprf:HLPR_20970"/>
<dbReference type="Pfam" id="PF01288">
    <property type="entry name" value="HPPK"/>
    <property type="match status" value="1"/>
</dbReference>
<evidence type="ECO:0000259" key="9">
    <source>
        <dbReference type="PROSITE" id="PS00794"/>
    </source>
</evidence>
<evidence type="ECO:0000256" key="1">
    <source>
        <dbReference type="ARBA" id="ARBA00000198"/>
    </source>
</evidence>
<evidence type="ECO:0000313" key="10">
    <source>
        <dbReference type="EMBL" id="BEP29766.1"/>
    </source>
</evidence>
<evidence type="ECO:0000256" key="6">
    <source>
        <dbReference type="ARBA" id="ARBA00022777"/>
    </source>
</evidence>
<dbReference type="NCBIfam" id="TIGR01498">
    <property type="entry name" value="folK"/>
    <property type="match status" value="1"/>
</dbReference>
<reference evidence="10 11" key="1">
    <citation type="submission" date="2023-08" db="EMBL/GenBank/DDBJ databases">
        <title>Helicovermis profunda gen. nov., sp. nov., a novel mesophilic, fermentative bacterium within the Bacillota from a deep-sea hydrothermal vent chimney.</title>
        <authorList>
            <person name="Miyazaki U."/>
            <person name="Mizutani D."/>
            <person name="Hashimoto Y."/>
            <person name="Tame A."/>
            <person name="Sawayama S."/>
            <person name="Miyazaki J."/>
            <person name="Takai K."/>
            <person name="Nakagawa S."/>
        </authorList>
    </citation>
    <scope>NUCLEOTIDE SEQUENCE [LARGE SCALE GENOMIC DNA]</scope>
    <source>
        <strain evidence="10 11">S502</strain>
    </source>
</reference>
<protein>
    <recommendedName>
        <fullName evidence="3">2-amino-4-hydroxy-6-hydroxymethyldihydropteridine diphosphokinase</fullName>
        <ecNumber evidence="3">2.7.6.3</ecNumber>
    </recommendedName>
</protein>
<dbReference type="PROSITE" id="PS00794">
    <property type="entry name" value="HPPK"/>
    <property type="match status" value="1"/>
</dbReference>
<organism evidence="10 11">
    <name type="scientific">Helicovermis profundi</name>
    <dbReference type="NCBI Taxonomy" id="3065157"/>
    <lineage>
        <taxon>Bacteria</taxon>
        <taxon>Bacillati</taxon>
        <taxon>Bacillota</taxon>
        <taxon>Clostridia</taxon>
        <taxon>Helicovermis</taxon>
    </lineage>
</organism>
<dbReference type="GO" id="GO:0046656">
    <property type="term" value="P:folic acid biosynthetic process"/>
    <property type="evidence" value="ECO:0007669"/>
    <property type="project" value="UniProtKB-KW"/>
</dbReference>
<keyword evidence="8" id="KW-0289">Folate biosynthesis</keyword>
<dbReference type="CDD" id="cd00483">
    <property type="entry name" value="HPPK"/>
    <property type="match status" value="1"/>
</dbReference>
<evidence type="ECO:0000256" key="2">
    <source>
        <dbReference type="ARBA" id="ARBA00005051"/>
    </source>
</evidence>
<dbReference type="PANTHER" id="PTHR43071:SF1">
    <property type="entry name" value="2-AMINO-4-HYDROXY-6-HYDROXYMETHYLDIHYDROPTERIDINE PYROPHOSPHOKINASE"/>
    <property type="match status" value="1"/>
</dbReference>
<dbReference type="InterPro" id="IPR000550">
    <property type="entry name" value="Hppk"/>
</dbReference>
<evidence type="ECO:0000256" key="8">
    <source>
        <dbReference type="ARBA" id="ARBA00022909"/>
    </source>
</evidence>
<keyword evidence="6" id="KW-0418">Kinase</keyword>
<comment type="catalytic activity">
    <reaction evidence="1">
        <text>6-hydroxymethyl-7,8-dihydropterin + ATP = (7,8-dihydropterin-6-yl)methyl diphosphate + AMP + H(+)</text>
        <dbReference type="Rhea" id="RHEA:11412"/>
        <dbReference type="ChEBI" id="CHEBI:15378"/>
        <dbReference type="ChEBI" id="CHEBI:30616"/>
        <dbReference type="ChEBI" id="CHEBI:44841"/>
        <dbReference type="ChEBI" id="CHEBI:72950"/>
        <dbReference type="ChEBI" id="CHEBI:456215"/>
        <dbReference type="EC" id="2.7.6.3"/>
    </reaction>
</comment>
<dbReference type="AlphaFoldDB" id="A0AAU9EQW9"/>
<comment type="pathway">
    <text evidence="2">Cofactor biosynthesis; tetrahydrofolate biosynthesis; 2-amino-4-hydroxy-6-hydroxymethyl-7,8-dihydropteridine diphosphate from 7,8-dihydroneopterin triphosphate: step 4/4.</text>
</comment>
<dbReference type="GO" id="GO:0016301">
    <property type="term" value="F:kinase activity"/>
    <property type="evidence" value="ECO:0007669"/>
    <property type="project" value="UniProtKB-KW"/>
</dbReference>
<dbReference type="RefSeq" id="WP_338535383.1">
    <property type="nucleotide sequence ID" value="NZ_AP028654.1"/>
</dbReference>
<dbReference type="Proteomes" id="UP001321786">
    <property type="component" value="Chromosome"/>
</dbReference>
<proteinExistence type="predicted"/>
<dbReference type="EC" id="2.7.6.3" evidence="3"/>
<evidence type="ECO:0000256" key="5">
    <source>
        <dbReference type="ARBA" id="ARBA00022741"/>
    </source>
</evidence>
<keyword evidence="4" id="KW-0808">Transferase</keyword>
<dbReference type="EMBL" id="AP028654">
    <property type="protein sequence ID" value="BEP29766.1"/>
    <property type="molecule type" value="Genomic_DNA"/>
</dbReference>
<sequence>MIRAYLSLGSNIGDKLKNLHDALNILNSNKKINNMKVSSFYETNPVGYLDQDIFVNIAVEIETDLTSYELLDVCQGIEKELKRERIIRWGPRIIDVDILLYGDTINSSEKLTIPHPRMIERAFVIVPLIELNSELIISGKHIKEIYKYLDKEDINKIYQ</sequence>
<name>A0AAU9EQW9_9FIRM</name>
<dbReference type="Gene3D" id="3.30.70.560">
    <property type="entry name" value="7,8-Dihydro-6-hydroxymethylpterin-pyrophosphokinase HPPK"/>
    <property type="match status" value="1"/>
</dbReference>
<feature type="domain" description="7,8-dihydro-6-hydroxymethylpterin-pyrophosphokinase" evidence="9">
    <location>
        <begin position="88"/>
        <end position="99"/>
    </location>
</feature>
<evidence type="ECO:0000256" key="4">
    <source>
        <dbReference type="ARBA" id="ARBA00022679"/>
    </source>
</evidence>
<dbReference type="GO" id="GO:0005524">
    <property type="term" value="F:ATP binding"/>
    <property type="evidence" value="ECO:0007669"/>
    <property type="project" value="UniProtKB-KW"/>
</dbReference>